<accession>X6N7Y9</accession>
<organism evidence="2 3">
    <name type="scientific">Reticulomyxa filosa</name>
    <dbReference type="NCBI Taxonomy" id="46433"/>
    <lineage>
        <taxon>Eukaryota</taxon>
        <taxon>Sar</taxon>
        <taxon>Rhizaria</taxon>
        <taxon>Retaria</taxon>
        <taxon>Foraminifera</taxon>
        <taxon>Monothalamids</taxon>
        <taxon>Reticulomyxidae</taxon>
        <taxon>Reticulomyxa</taxon>
    </lineage>
</organism>
<proteinExistence type="predicted"/>
<evidence type="ECO:0000313" key="2">
    <source>
        <dbReference type="EMBL" id="ETO22038.1"/>
    </source>
</evidence>
<keyword evidence="3" id="KW-1185">Reference proteome</keyword>
<keyword evidence="1" id="KW-0812">Transmembrane</keyword>
<keyword evidence="1" id="KW-0472">Membrane</keyword>
<feature type="transmembrane region" description="Helical" evidence="1">
    <location>
        <begin position="122"/>
        <end position="142"/>
    </location>
</feature>
<keyword evidence="1" id="KW-1133">Transmembrane helix</keyword>
<name>X6N7Y9_RETFI</name>
<comment type="caution">
    <text evidence="2">The sequence shown here is derived from an EMBL/GenBank/DDBJ whole genome shotgun (WGS) entry which is preliminary data.</text>
</comment>
<evidence type="ECO:0000313" key="3">
    <source>
        <dbReference type="Proteomes" id="UP000023152"/>
    </source>
</evidence>
<reference evidence="2 3" key="1">
    <citation type="journal article" date="2013" name="Curr. Biol.">
        <title>The Genome of the Foraminiferan Reticulomyxa filosa.</title>
        <authorList>
            <person name="Glockner G."/>
            <person name="Hulsmann N."/>
            <person name="Schleicher M."/>
            <person name="Noegel A.A."/>
            <person name="Eichinger L."/>
            <person name="Gallinger C."/>
            <person name="Pawlowski J."/>
            <person name="Sierra R."/>
            <person name="Euteneuer U."/>
            <person name="Pillet L."/>
            <person name="Moustafa A."/>
            <person name="Platzer M."/>
            <person name="Groth M."/>
            <person name="Szafranski K."/>
            <person name="Schliwa M."/>
        </authorList>
    </citation>
    <scope>NUCLEOTIDE SEQUENCE [LARGE SCALE GENOMIC DNA]</scope>
</reference>
<dbReference type="AlphaFoldDB" id="X6N7Y9"/>
<gene>
    <name evidence="2" type="ORF">RFI_15165</name>
</gene>
<protein>
    <submittedName>
        <fullName evidence="2">Uncharacterized protein</fullName>
    </submittedName>
</protein>
<evidence type="ECO:0000256" key="1">
    <source>
        <dbReference type="SAM" id="Phobius"/>
    </source>
</evidence>
<sequence>MEQNFESFVNTVFKEKNVEIINFEKEKSISKEYDAHPGLIQNLSLEILSRITLVEGTTFGKKQRNCGKKHIEISNSCKPIAEITEKINIEKNIIRQCQAVIDDYGKIINSLKIFEKYLKSTLLRYIVIQTCLYFIIQLLLLYKEIQDLMEKIKRYPKLNSNICSNDYEKIKSSIIEEIKNYYIFNNQIPEGIINFSISPINIAMSKEFGNVSRIMYKTDLHVTQYHRNLKFKESYFLSQKQKMQLYLYTLI</sequence>
<dbReference type="EMBL" id="ASPP01011088">
    <property type="protein sequence ID" value="ETO22038.1"/>
    <property type="molecule type" value="Genomic_DNA"/>
</dbReference>
<dbReference type="Proteomes" id="UP000023152">
    <property type="component" value="Unassembled WGS sequence"/>
</dbReference>